<name>A0A5C3P2E1_9APHY</name>
<accession>A0A5C3P2E1</accession>
<evidence type="ECO:0000313" key="2">
    <source>
        <dbReference type="EMBL" id="TFK82997.1"/>
    </source>
</evidence>
<dbReference type="EMBL" id="ML211430">
    <property type="protein sequence ID" value="TFK82997.1"/>
    <property type="molecule type" value="Genomic_DNA"/>
</dbReference>
<keyword evidence="3" id="KW-1185">Reference proteome</keyword>
<dbReference type="AlphaFoldDB" id="A0A5C3P2E1"/>
<organism evidence="2 3">
    <name type="scientific">Polyporus arcularius HHB13444</name>
    <dbReference type="NCBI Taxonomy" id="1314778"/>
    <lineage>
        <taxon>Eukaryota</taxon>
        <taxon>Fungi</taxon>
        <taxon>Dikarya</taxon>
        <taxon>Basidiomycota</taxon>
        <taxon>Agaricomycotina</taxon>
        <taxon>Agaricomycetes</taxon>
        <taxon>Polyporales</taxon>
        <taxon>Polyporaceae</taxon>
        <taxon>Polyporus</taxon>
    </lineage>
</organism>
<feature type="region of interest" description="Disordered" evidence="1">
    <location>
        <begin position="1"/>
        <end position="22"/>
    </location>
</feature>
<dbReference type="InParanoid" id="A0A5C3P2E1"/>
<evidence type="ECO:0000256" key="1">
    <source>
        <dbReference type="SAM" id="MobiDB-lite"/>
    </source>
</evidence>
<reference evidence="2 3" key="1">
    <citation type="journal article" date="2019" name="Nat. Ecol. Evol.">
        <title>Megaphylogeny resolves global patterns of mushroom evolution.</title>
        <authorList>
            <person name="Varga T."/>
            <person name="Krizsan K."/>
            <person name="Foldi C."/>
            <person name="Dima B."/>
            <person name="Sanchez-Garcia M."/>
            <person name="Sanchez-Ramirez S."/>
            <person name="Szollosi G.J."/>
            <person name="Szarkandi J.G."/>
            <person name="Papp V."/>
            <person name="Albert L."/>
            <person name="Andreopoulos W."/>
            <person name="Angelini C."/>
            <person name="Antonin V."/>
            <person name="Barry K.W."/>
            <person name="Bougher N.L."/>
            <person name="Buchanan P."/>
            <person name="Buyck B."/>
            <person name="Bense V."/>
            <person name="Catcheside P."/>
            <person name="Chovatia M."/>
            <person name="Cooper J."/>
            <person name="Damon W."/>
            <person name="Desjardin D."/>
            <person name="Finy P."/>
            <person name="Geml J."/>
            <person name="Haridas S."/>
            <person name="Hughes K."/>
            <person name="Justo A."/>
            <person name="Karasinski D."/>
            <person name="Kautmanova I."/>
            <person name="Kiss B."/>
            <person name="Kocsube S."/>
            <person name="Kotiranta H."/>
            <person name="LaButti K.M."/>
            <person name="Lechner B.E."/>
            <person name="Liimatainen K."/>
            <person name="Lipzen A."/>
            <person name="Lukacs Z."/>
            <person name="Mihaltcheva S."/>
            <person name="Morgado L.N."/>
            <person name="Niskanen T."/>
            <person name="Noordeloos M.E."/>
            <person name="Ohm R.A."/>
            <person name="Ortiz-Santana B."/>
            <person name="Ovrebo C."/>
            <person name="Racz N."/>
            <person name="Riley R."/>
            <person name="Savchenko A."/>
            <person name="Shiryaev A."/>
            <person name="Soop K."/>
            <person name="Spirin V."/>
            <person name="Szebenyi C."/>
            <person name="Tomsovsky M."/>
            <person name="Tulloss R.E."/>
            <person name="Uehling J."/>
            <person name="Grigoriev I.V."/>
            <person name="Vagvolgyi C."/>
            <person name="Papp T."/>
            <person name="Martin F.M."/>
            <person name="Miettinen O."/>
            <person name="Hibbett D.S."/>
            <person name="Nagy L.G."/>
        </authorList>
    </citation>
    <scope>NUCLEOTIDE SEQUENCE [LARGE SCALE GENOMIC DNA]</scope>
    <source>
        <strain evidence="2 3">HHB13444</strain>
    </source>
</reference>
<sequence length="122" mass="13044">MSTVLGSIPRRSPPFGHTTPAHADHTYTHRCTAIIATRHPGLPTPILSVYTGSRPPARSPIHCSSCIVATWDVGNTHLCIPRPSRRPVMEPHAPPTAMPPVLPSTGPCLMVESFPSAGGRRT</sequence>
<evidence type="ECO:0000313" key="3">
    <source>
        <dbReference type="Proteomes" id="UP000308197"/>
    </source>
</evidence>
<gene>
    <name evidence="2" type="ORF">K466DRAFT_277547</name>
</gene>
<proteinExistence type="predicted"/>
<protein>
    <submittedName>
        <fullName evidence="2">Uncharacterized protein</fullName>
    </submittedName>
</protein>
<dbReference type="Proteomes" id="UP000308197">
    <property type="component" value="Unassembled WGS sequence"/>
</dbReference>